<reference evidence="2 3" key="1">
    <citation type="journal article" date="2023" name="Int. J. Mol. Sci.">
        <title>De Novo Assembly and Annotation of 11 Diverse Shrub Willow (Salix) Genomes Reveals Novel Gene Organization in Sex-Linked Regions.</title>
        <authorList>
            <person name="Hyden B."/>
            <person name="Feng K."/>
            <person name="Yates T.B."/>
            <person name="Jawdy S."/>
            <person name="Cereghino C."/>
            <person name="Smart L.B."/>
            <person name="Muchero W."/>
        </authorList>
    </citation>
    <scope>NUCLEOTIDE SEQUENCE [LARGE SCALE GENOMIC DNA]</scope>
    <source>
        <tissue evidence="2">Shoot tip</tissue>
    </source>
</reference>
<keyword evidence="3" id="KW-1185">Reference proteome</keyword>
<dbReference type="PANTHER" id="PTHR47859:SF1">
    <property type="entry name" value="PENTATRICOPEPTIDE REPEAT-CONTAINING PROTEIN"/>
    <property type="match status" value="1"/>
</dbReference>
<dbReference type="InterPro" id="IPR011990">
    <property type="entry name" value="TPR-like_helical_dom_sf"/>
</dbReference>
<name>A0AAD6KRA5_9ROSI</name>
<dbReference type="Gene3D" id="1.25.40.10">
    <property type="entry name" value="Tetratricopeptide repeat domain"/>
    <property type="match status" value="3"/>
</dbReference>
<dbReference type="Pfam" id="PF01535">
    <property type="entry name" value="PPR"/>
    <property type="match status" value="2"/>
</dbReference>
<organism evidence="2 3">
    <name type="scientific">Salix udensis</name>
    <dbReference type="NCBI Taxonomy" id="889485"/>
    <lineage>
        <taxon>Eukaryota</taxon>
        <taxon>Viridiplantae</taxon>
        <taxon>Streptophyta</taxon>
        <taxon>Embryophyta</taxon>
        <taxon>Tracheophyta</taxon>
        <taxon>Spermatophyta</taxon>
        <taxon>Magnoliopsida</taxon>
        <taxon>eudicotyledons</taxon>
        <taxon>Gunneridae</taxon>
        <taxon>Pentapetalae</taxon>
        <taxon>rosids</taxon>
        <taxon>fabids</taxon>
        <taxon>Malpighiales</taxon>
        <taxon>Salicaceae</taxon>
        <taxon>Saliceae</taxon>
        <taxon>Salix</taxon>
    </lineage>
</organism>
<dbReference type="Pfam" id="PF13041">
    <property type="entry name" value="PPR_2"/>
    <property type="match status" value="1"/>
</dbReference>
<dbReference type="AlphaFoldDB" id="A0AAD6KRA5"/>
<dbReference type="Pfam" id="PF13812">
    <property type="entry name" value="PPR_3"/>
    <property type="match status" value="2"/>
</dbReference>
<sequence>MQRPLWGVPFCSIAEKLKSHKQGQRNVTDEFGSSPNITGLFGNNLSEHCPESTTNSILKQIVSALHMGERSRASILLLELGQEKKLLKPHNFVPILQYCARSPDPLLGLLSLETWKIMEEKEVGLDSKCYLLMIRALCKGGYLEEASNMIDFIGESHGIYPTLPVYNTFLGACSEMSRADYADQCLQLMERRMVGKDEVTYTMLLKLAVSQQNLSAVYEIWEDYIKHFSPSILTLRNFVWSLYKTSSRGQLYPSRVNIPINSKSELSLQKFELKDNEQSIPLTAYASACNIQECDNEQFVPSTANASACNVQECNNEQPVPSTANGPACKIQECGTLDMGNKEVKSAGQIGLDKRKIMPVLRVLRWSFNDVMHACVQAKKPGLAKQLMLQMENIGLLPSSHTYNRFARAVSKRHFRQGMEVLKTMQQKNLKPHDPNPRNHFSGMQQSIGTGFGRACDAMDQPDRALRMLAKMKKLKIQPDIRTYQQLFSLFGNTNAPYEDGDMLSRVDSAKRIKAIEKDMAKKWCPAQSRINEELVESSWKRRDDERAMLHSLVEAEECRMAIALFKHMKASGLEPNAATYCIMIDCCRTIRCYKSACALVSMMLRSGFYLQTVGYTVLIKILLQDENFDEALNLLDQGHSEEIKLDVLLYNPVLHIAKDKGRIDIIELVVEQMYREKIQPDTTTCHNVFSAYVYCGFHNMAMEALQVLSMRMISLEDCVLEEKKAELEDLILSEDKEAESRILEHFKDFEEDIAIALLNLRNCAILGFPLSWSPNKSSWARRLSANYDSRNKVKLTLATADAF</sequence>
<dbReference type="Proteomes" id="UP001162972">
    <property type="component" value="Chromosome 1"/>
</dbReference>
<dbReference type="PANTHER" id="PTHR47859">
    <property type="entry name" value="PENTATRICOPEPTIDE REPEAT-CONTAINING PROTEIN"/>
    <property type="match status" value="1"/>
</dbReference>
<accession>A0AAD6KRA5</accession>
<protein>
    <recommendedName>
        <fullName evidence="4">Pentatricopeptide repeat-containing protein</fullName>
    </recommendedName>
</protein>
<evidence type="ECO:0000313" key="2">
    <source>
        <dbReference type="EMBL" id="KAJ6428286.1"/>
    </source>
</evidence>
<dbReference type="NCBIfam" id="TIGR00756">
    <property type="entry name" value="PPR"/>
    <property type="match status" value="1"/>
</dbReference>
<dbReference type="InterPro" id="IPR002885">
    <property type="entry name" value="PPR_rpt"/>
</dbReference>
<evidence type="ECO:0000256" key="1">
    <source>
        <dbReference type="ARBA" id="ARBA00022737"/>
    </source>
</evidence>
<keyword evidence="1" id="KW-0677">Repeat</keyword>
<proteinExistence type="predicted"/>
<evidence type="ECO:0008006" key="4">
    <source>
        <dbReference type="Google" id="ProtNLM"/>
    </source>
</evidence>
<dbReference type="EMBL" id="JAPFFJ010000005">
    <property type="protein sequence ID" value="KAJ6428286.1"/>
    <property type="molecule type" value="Genomic_DNA"/>
</dbReference>
<gene>
    <name evidence="2" type="ORF">OIU84_023666</name>
</gene>
<evidence type="ECO:0000313" key="3">
    <source>
        <dbReference type="Proteomes" id="UP001162972"/>
    </source>
</evidence>
<comment type="caution">
    <text evidence="2">The sequence shown here is derived from an EMBL/GenBank/DDBJ whole genome shotgun (WGS) entry which is preliminary data.</text>
</comment>